<name>A0A6J4SCA2_9SPHN</name>
<gene>
    <name evidence="1" type="ORF">AVDCRST_MAG91-395</name>
</gene>
<dbReference type="AlphaFoldDB" id="A0A6J4SCA2"/>
<protein>
    <submittedName>
        <fullName evidence="1">Uncharacterized protein</fullName>
    </submittedName>
</protein>
<organism evidence="1">
    <name type="scientific">uncultured Sphingomonadaceae bacterium</name>
    <dbReference type="NCBI Taxonomy" id="169976"/>
    <lineage>
        <taxon>Bacteria</taxon>
        <taxon>Pseudomonadati</taxon>
        <taxon>Pseudomonadota</taxon>
        <taxon>Alphaproteobacteria</taxon>
        <taxon>Sphingomonadales</taxon>
        <taxon>Sphingomonadaceae</taxon>
        <taxon>environmental samples</taxon>
    </lineage>
</organism>
<evidence type="ECO:0000313" key="1">
    <source>
        <dbReference type="EMBL" id="CAA9488068.1"/>
    </source>
</evidence>
<reference evidence="1" key="1">
    <citation type="submission" date="2020-02" db="EMBL/GenBank/DDBJ databases">
        <authorList>
            <person name="Meier V. D."/>
        </authorList>
    </citation>
    <scope>NUCLEOTIDE SEQUENCE</scope>
    <source>
        <strain evidence="1">AVDCRST_MAG91</strain>
    </source>
</reference>
<dbReference type="EMBL" id="CADCVX010000086">
    <property type="protein sequence ID" value="CAA9488068.1"/>
    <property type="molecule type" value="Genomic_DNA"/>
</dbReference>
<proteinExistence type="predicted"/>
<sequence>MPIRVHQHLPPLHMVGLAYLAFLTGESVPRSATEAQHVVAGRIRRQIALTQDVHADQRLEGEAVREFEADDVFEDEREGGRRRIVRSQADAKGATFGLAFALRGRERAFAEAVQS</sequence>
<accession>A0A6J4SCA2</accession>